<evidence type="ECO:0000256" key="4">
    <source>
        <dbReference type="ARBA" id="ARBA00022692"/>
    </source>
</evidence>
<evidence type="ECO:0000256" key="3">
    <source>
        <dbReference type="ARBA" id="ARBA00022448"/>
    </source>
</evidence>
<dbReference type="Proteomes" id="UP000030023">
    <property type="component" value="Unassembled WGS sequence"/>
</dbReference>
<evidence type="ECO:0008006" key="10">
    <source>
        <dbReference type="Google" id="ProtNLM"/>
    </source>
</evidence>
<reference evidence="8 9" key="1">
    <citation type="journal article" date="2014" name="Antonie Van Leeuwenhoek">
        <title>Oenococcus alcoholitolerans sp. nov., a lactic acid bacteria isolated from cachaca and ethanol fermentation processes.</title>
        <authorList>
            <person name="Badotti F."/>
            <person name="Moreira A.P."/>
            <person name="Tonon L.A."/>
            <person name="de Lucena B.T."/>
            <person name="Gomes Fde C."/>
            <person name="Kruger R."/>
            <person name="Thompson C.C."/>
            <person name="de Morais M.A.Jr."/>
            <person name="Rosa C.A."/>
            <person name="Thompson F.L."/>
        </authorList>
    </citation>
    <scope>NUCLEOTIDE SEQUENCE [LARGE SCALE GENOMIC DNA]</scope>
    <source>
        <strain evidence="8 9">UFRJ-M7.2.18</strain>
    </source>
</reference>
<comment type="caution">
    <text evidence="8">The sequence shown here is derived from an EMBL/GenBank/DDBJ whole genome shotgun (WGS) entry which is preliminary data.</text>
</comment>
<feature type="transmembrane region" description="Helical" evidence="7">
    <location>
        <begin position="198"/>
        <end position="217"/>
    </location>
</feature>
<organism evidence="8 9">
    <name type="scientific">Oenococcus alcoholitolerans</name>
    <dbReference type="NCBI Taxonomy" id="931074"/>
    <lineage>
        <taxon>Bacteria</taxon>
        <taxon>Bacillati</taxon>
        <taxon>Bacillota</taxon>
        <taxon>Bacilli</taxon>
        <taxon>Lactobacillales</taxon>
        <taxon>Lactobacillaceae</taxon>
        <taxon>Oenococcus</taxon>
    </lineage>
</organism>
<dbReference type="EMBL" id="AXCV01000218">
    <property type="protein sequence ID" value="KGO31768.1"/>
    <property type="molecule type" value="Genomic_DNA"/>
</dbReference>
<dbReference type="InterPro" id="IPR045018">
    <property type="entry name" value="Azg-like"/>
</dbReference>
<sequence>MTIFGILLTLILYATKIPAAIFLGMIGTTLAGIITGLIKLPSSLISLPPSLSPTFGRAIFNLGQINTFQLVIATLTFLLVAFFDTAGTLVGLAKNAGFINDKGELPRAGKALMSDSIGMLVGPILGTSPTTAYIESSAGIAVGGRTGLTALSTAIFFLLSLVFSPLLTVVTSQVTAPALILVGILMASNLAEIDWKNFPVAASAFLIAIGMPLTYSISDGISLGFITYPILMLVTGQGKKVTPIMYGLGIVFVVFLILV</sequence>
<proteinExistence type="inferred from homology"/>
<feature type="transmembrane region" description="Helical" evidence="7">
    <location>
        <begin position="68"/>
        <end position="92"/>
    </location>
</feature>
<keyword evidence="4 7" id="KW-0812">Transmembrane</keyword>
<protein>
    <recommendedName>
        <fullName evidence="10">Guanine permease</fullName>
    </recommendedName>
</protein>
<dbReference type="Pfam" id="PF00860">
    <property type="entry name" value="Xan_ur_permease"/>
    <property type="match status" value="1"/>
</dbReference>
<feature type="transmembrane region" description="Helical" evidence="7">
    <location>
        <begin position="241"/>
        <end position="258"/>
    </location>
</feature>
<gene>
    <name evidence="8" type="ORF">Q757_05185</name>
</gene>
<dbReference type="InterPro" id="IPR006043">
    <property type="entry name" value="NCS2"/>
</dbReference>
<evidence type="ECO:0000256" key="5">
    <source>
        <dbReference type="ARBA" id="ARBA00022989"/>
    </source>
</evidence>
<dbReference type="PANTHER" id="PTHR43337:SF11">
    <property type="entry name" value="GUANINE_HYPOXANTHINE PERMEASE PBUG"/>
    <property type="match status" value="1"/>
</dbReference>
<name>A0ABR4XQV6_9LACO</name>
<feature type="transmembrane region" description="Helical" evidence="7">
    <location>
        <begin position="174"/>
        <end position="191"/>
    </location>
</feature>
<feature type="transmembrane region" description="Helical" evidence="7">
    <location>
        <begin position="146"/>
        <end position="168"/>
    </location>
</feature>
<evidence type="ECO:0000313" key="9">
    <source>
        <dbReference type="Proteomes" id="UP000030023"/>
    </source>
</evidence>
<keyword evidence="3" id="KW-0813">Transport</keyword>
<evidence type="ECO:0000256" key="1">
    <source>
        <dbReference type="ARBA" id="ARBA00004141"/>
    </source>
</evidence>
<evidence type="ECO:0000256" key="2">
    <source>
        <dbReference type="ARBA" id="ARBA00005697"/>
    </source>
</evidence>
<keyword evidence="9" id="KW-1185">Reference proteome</keyword>
<dbReference type="PANTHER" id="PTHR43337">
    <property type="entry name" value="XANTHINE/URACIL PERMEASE C887.17-RELATED"/>
    <property type="match status" value="1"/>
</dbReference>
<evidence type="ECO:0000256" key="7">
    <source>
        <dbReference type="SAM" id="Phobius"/>
    </source>
</evidence>
<keyword evidence="6 7" id="KW-0472">Membrane</keyword>
<keyword evidence="5 7" id="KW-1133">Transmembrane helix</keyword>
<comment type="subcellular location">
    <subcellularLocation>
        <location evidence="1">Membrane</location>
        <topology evidence="1">Multi-pass membrane protein</topology>
    </subcellularLocation>
</comment>
<comment type="similarity">
    <text evidence="2">Belongs to the nucleobase:cation symporter-2 (NCS2) (TC 2.A.40) family. Azg-like subfamily.</text>
</comment>
<evidence type="ECO:0000313" key="8">
    <source>
        <dbReference type="EMBL" id="KGO31768.1"/>
    </source>
</evidence>
<accession>A0ABR4XQV6</accession>
<evidence type="ECO:0000256" key="6">
    <source>
        <dbReference type="ARBA" id="ARBA00023136"/>
    </source>
</evidence>